<dbReference type="EMBL" id="KN832973">
    <property type="protein sequence ID" value="KIM90253.1"/>
    <property type="molecule type" value="Genomic_DNA"/>
</dbReference>
<proteinExistence type="predicted"/>
<feature type="domain" description="HNH nuclease" evidence="1">
    <location>
        <begin position="46"/>
        <end position="133"/>
    </location>
</feature>
<dbReference type="AlphaFoldDB" id="A0A0C3BUP1"/>
<evidence type="ECO:0000313" key="3">
    <source>
        <dbReference type="Proteomes" id="UP000054166"/>
    </source>
</evidence>
<dbReference type="Pfam" id="PF13391">
    <property type="entry name" value="HNH_2"/>
    <property type="match status" value="1"/>
</dbReference>
<gene>
    <name evidence="2" type="ORF">PILCRDRAFT_811968</name>
</gene>
<accession>A0A0C3BUP1</accession>
<sequence>MSCIVFTWSINEMLWREVRHFLTPRIQRTRVASLPQKVRDRDGGVCRVTGVASDSYWRGREEEALERNVGYHCFLTCEVAHGMPWSVDQPYWELIRRLFGASGPSTSIDIPQNAMLLQAPIHKNFRNYKLYFDPGFVLRHRTVGGVDLSNVLDVIHVRQGVKAIDGRFLDLPILSCQTNTPAPDVDYVYFLLHKLIGDIVYMAGGAETLGLDEFGPDEDPWTAAHLVSEVSLPNSDDELYRIQDLQQSVIDNPQHSVSTR</sequence>
<protein>
    <recommendedName>
        <fullName evidence="1">HNH nuclease domain-containing protein</fullName>
    </recommendedName>
</protein>
<evidence type="ECO:0000259" key="1">
    <source>
        <dbReference type="Pfam" id="PF13391"/>
    </source>
</evidence>
<organism evidence="2 3">
    <name type="scientific">Piloderma croceum (strain F 1598)</name>
    <dbReference type="NCBI Taxonomy" id="765440"/>
    <lineage>
        <taxon>Eukaryota</taxon>
        <taxon>Fungi</taxon>
        <taxon>Dikarya</taxon>
        <taxon>Basidiomycota</taxon>
        <taxon>Agaricomycotina</taxon>
        <taxon>Agaricomycetes</taxon>
        <taxon>Agaricomycetidae</taxon>
        <taxon>Atheliales</taxon>
        <taxon>Atheliaceae</taxon>
        <taxon>Piloderma</taxon>
    </lineage>
</organism>
<reference evidence="3" key="2">
    <citation type="submission" date="2015-01" db="EMBL/GenBank/DDBJ databases">
        <title>Evolutionary Origins and Diversification of the Mycorrhizal Mutualists.</title>
        <authorList>
            <consortium name="DOE Joint Genome Institute"/>
            <consortium name="Mycorrhizal Genomics Consortium"/>
            <person name="Kohler A."/>
            <person name="Kuo A."/>
            <person name="Nagy L.G."/>
            <person name="Floudas D."/>
            <person name="Copeland A."/>
            <person name="Barry K.W."/>
            <person name="Cichocki N."/>
            <person name="Veneault-Fourrey C."/>
            <person name="LaButti K."/>
            <person name="Lindquist E.A."/>
            <person name="Lipzen A."/>
            <person name="Lundell T."/>
            <person name="Morin E."/>
            <person name="Murat C."/>
            <person name="Riley R."/>
            <person name="Ohm R."/>
            <person name="Sun H."/>
            <person name="Tunlid A."/>
            <person name="Henrissat B."/>
            <person name="Grigoriev I.V."/>
            <person name="Hibbett D.S."/>
            <person name="Martin F."/>
        </authorList>
    </citation>
    <scope>NUCLEOTIDE SEQUENCE [LARGE SCALE GENOMIC DNA]</scope>
    <source>
        <strain evidence="3">F 1598</strain>
    </source>
</reference>
<name>A0A0C3BUP1_PILCF</name>
<dbReference type="InterPro" id="IPR003615">
    <property type="entry name" value="HNH_nuc"/>
</dbReference>
<keyword evidence="3" id="KW-1185">Reference proteome</keyword>
<dbReference type="OrthoDB" id="2980357at2759"/>
<evidence type="ECO:0000313" key="2">
    <source>
        <dbReference type="EMBL" id="KIM90253.1"/>
    </source>
</evidence>
<dbReference type="InParanoid" id="A0A0C3BUP1"/>
<dbReference type="HOGENOM" id="CLU_970147_0_0_1"/>
<reference evidence="2 3" key="1">
    <citation type="submission" date="2014-04" db="EMBL/GenBank/DDBJ databases">
        <authorList>
            <consortium name="DOE Joint Genome Institute"/>
            <person name="Kuo A."/>
            <person name="Tarkka M."/>
            <person name="Buscot F."/>
            <person name="Kohler A."/>
            <person name="Nagy L.G."/>
            <person name="Floudas D."/>
            <person name="Copeland A."/>
            <person name="Barry K.W."/>
            <person name="Cichocki N."/>
            <person name="Veneault-Fourrey C."/>
            <person name="LaButti K."/>
            <person name="Lindquist E.A."/>
            <person name="Lipzen A."/>
            <person name="Lundell T."/>
            <person name="Morin E."/>
            <person name="Murat C."/>
            <person name="Sun H."/>
            <person name="Tunlid A."/>
            <person name="Henrissat B."/>
            <person name="Grigoriev I.V."/>
            <person name="Hibbett D.S."/>
            <person name="Martin F."/>
            <person name="Nordberg H.P."/>
            <person name="Cantor M.N."/>
            <person name="Hua S.X."/>
        </authorList>
    </citation>
    <scope>NUCLEOTIDE SEQUENCE [LARGE SCALE GENOMIC DNA]</scope>
    <source>
        <strain evidence="2 3">F 1598</strain>
    </source>
</reference>
<dbReference type="Proteomes" id="UP000054166">
    <property type="component" value="Unassembled WGS sequence"/>
</dbReference>